<keyword evidence="3" id="KW-1185">Reference proteome</keyword>
<gene>
    <name evidence="2" type="ORF">ACFOPQ_13875</name>
</gene>
<organism evidence="2 3">
    <name type="scientific">Deinococcus antarcticus</name>
    <dbReference type="NCBI Taxonomy" id="1298767"/>
    <lineage>
        <taxon>Bacteria</taxon>
        <taxon>Thermotogati</taxon>
        <taxon>Deinococcota</taxon>
        <taxon>Deinococci</taxon>
        <taxon>Deinococcales</taxon>
        <taxon>Deinococcaceae</taxon>
        <taxon>Deinococcus</taxon>
    </lineage>
</organism>
<comment type="caution">
    <text evidence="2">The sequence shown here is derived from an EMBL/GenBank/DDBJ whole genome shotgun (WGS) entry which is preliminary data.</text>
</comment>
<dbReference type="Proteomes" id="UP001595748">
    <property type="component" value="Unassembled WGS sequence"/>
</dbReference>
<dbReference type="GO" id="GO:0004180">
    <property type="term" value="F:carboxypeptidase activity"/>
    <property type="evidence" value="ECO:0007669"/>
    <property type="project" value="UniProtKB-KW"/>
</dbReference>
<dbReference type="RefSeq" id="WP_380079153.1">
    <property type="nucleotide sequence ID" value="NZ_JBHRZF010000161.1"/>
</dbReference>
<evidence type="ECO:0000313" key="2">
    <source>
        <dbReference type="EMBL" id="MFC3861851.1"/>
    </source>
</evidence>
<keyword evidence="2" id="KW-0378">Hydrolase</keyword>
<keyword evidence="2" id="KW-0645">Protease</keyword>
<name>A0ABV8AB76_9DEIO</name>
<evidence type="ECO:0000313" key="3">
    <source>
        <dbReference type="Proteomes" id="UP001595748"/>
    </source>
</evidence>
<evidence type="ECO:0000259" key="1">
    <source>
        <dbReference type="Pfam" id="PF00246"/>
    </source>
</evidence>
<proteinExistence type="predicted"/>
<dbReference type="SUPFAM" id="SSF53187">
    <property type="entry name" value="Zn-dependent exopeptidases"/>
    <property type="match status" value="1"/>
</dbReference>
<sequence length="596" mass="66715">MAWAWHGTTDRAHVNALLSAEEVTDPRTLDIWVSEGPRGRAALHAELQARWPDCAVRVMSCYKPLVNFVLPQLEGWRKQPPRHLHLRYPVLPDAHLERFLLEAYPLAGWAASLGGRFTAEPRKDALPEYELRADGERFQIPVPLREGHAVTGEPIQRMTGRIIVDGALTADFPTAFEQLWDAYHGWLKGQNWPRHAPYFGVLSVTARFPAERETLHHDHEALDLTEVLAEELYFGTQEFFQRRAGVEVGSRTLQMGQVIPLVQAAPDEVTLEVRFDWHGGSVGAPGAPLDVHSLDRPPTPAEVQQCLETLPEGQPVGHSAQGRPLWSFGSVQGRGRLLVTAGQHANESTGVVAALRAVAELRSQLGDQLRDQLGDQLRDQLGDQLGGPLTVIPLENPDGYALFHQLRQGQHPAHMHHAARYTALGDDLEYRRQPPLFERAGRVRACQDTPLLHVNLHGYPAHEWTRPLNGYVPQGFEAWTLPKGFCLIFRHRPEQAETAERLAGFVTRKLAHMPDLMALNARQLAVFEAHTSARPYRVVNGTPCLFAERDDLDCPIVLITEYPDETVTGPDFLLGQQAQFEVIRSALAWLEEQIST</sequence>
<dbReference type="Pfam" id="PF00246">
    <property type="entry name" value="Peptidase_M14"/>
    <property type="match status" value="1"/>
</dbReference>
<dbReference type="InterPro" id="IPR000834">
    <property type="entry name" value="Peptidase_M14"/>
</dbReference>
<dbReference type="Gene3D" id="3.40.630.10">
    <property type="entry name" value="Zn peptidases"/>
    <property type="match status" value="1"/>
</dbReference>
<protein>
    <submittedName>
        <fullName evidence="2">M14 family zinc carboxypeptidase</fullName>
    </submittedName>
</protein>
<keyword evidence="2" id="KW-0121">Carboxypeptidase</keyword>
<feature type="domain" description="Peptidase M14" evidence="1">
    <location>
        <begin position="315"/>
        <end position="405"/>
    </location>
</feature>
<accession>A0ABV8AB76</accession>
<reference evidence="3" key="1">
    <citation type="journal article" date="2019" name="Int. J. Syst. Evol. Microbiol.">
        <title>The Global Catalogue of Microorganisms (GCM) 10K type strain sequencing project: providing services to taxonomists for standard genome sequencing and annotation.</title>
        <authorList>
            <consortium name="The Broad Institute Genomics Platform"/>
            <consortium name="The Broad Institute Genome Sequencing Center for Infectious Disease"/>
            <person name="Wu L."/>
            <person name="Ma J."/>
        </authorList>
    </citation>
    <scope>NUCLEOTIDE SEQUENCE [LARGE SCALE GENOMIC DNA]</scope>
    <source>
        <strain evidence="3">CCTCC AB 2013263</strain>
    </source>
</reference>
<dbReference type="EMBL" id="JBHRZF010000161">
    <property type="protein sequence ID" value="MFC3861851.1"/>
    <property type="molecule type" value="Genomic_DNA"/>
</dbReference>